<evidence type="ECO:0000256" key="4">
    <source>
        <dbReference type="ARBA" id="ARBA00023163"/>
    </source>
</evidence>
<reference evidence="6 7" key="1">
    <citation type="submission" date="2015-01" db="EMBL/GenBank/DDBJ databases">
        <title>Genome sequence of Jeotgalibacillus alimentarius.</title>
        <authorList>
            <person name="Goh K.M."/>
            <person name="Chan K.-G."/>
            <person name="Yaakop A.S."/>
            <person name="Ee R."/>
            <person name="Gan H.M."/>
            <person name="Chan C.S."/>
        </authorList>
    </citation>
    <scope>NUCLEOTIDE SEQUENCE [LARGE SCALE GENOMIC DNA]</scope>
    <source>
        <strain evidence="6 7">YKJ-13</strain>
    </source>
</reference>
<dbReference type="Pfam" id="PF03466">
    <property type="entry name" value="LysR_substrate"/>
    <property type="match status" value="1"/>
</dbReference>
<keyword evidence="2" id="KW-0805">Transcription regulation</keyword>
<dbReference type="InterPro" id="IPR000847">
    <property type="entry name" value="LysR_HTH_N"/>
</dbReference>
<dbReference type="AlphaFoldDB" id="A0A0C2SBN5"/>
<evidence type="ECO:0000259" key="5">
    <source>
        <dbReference type="PROSITE" id="PS50931"/>
    </source>
</evidence>
<accession>A0A0C2SBN5</accession>
<dbReference type="EMBL" id="JXRQ01000015">
    <property type="protein sequence ID" value="KIL51379.1"/>
    <property type="molecule type" value="Genomic_DNA"/>
</dbReference>
<dbReference type="PROSITE" id="PS50931">
    <property type="entry name" value="HTH_LYSR"/>
    <property type="match status" value="1"/>
</dbReference>
<keyword evidence="4" id="KW-0804">Transcription</keyword>
<dbReference type="SUPFAM" id="SSF53850">
    <property type="entry name" value="Periplasmic binding protein-like II"/>
    <property type="match status" value="1"/>
</dbReference>
<evidence type="ECO:0000313" key="7">
    <source>
        <dbReference type="Proteomes" id="UP000031950"/>
    </source>
</evidence>
<dbReference type="SUPFAM" id="SSF46785">
    <property type="entry name" value="Winged helix' DNA-binding domain"/>
    <property type="match status" value="1"/>
</dbReference>
<dbReference type="Pfam" id="PF00126">
    <property type="entry name" value="HTH_1"/>
    <property type="match status" value="1"/>
</dbReference>
<gene>
    <name evidence="6" type="ORF">KP77_08910</name>
</gene>
<keyword evidence="7" id="KW-1185">Reference proteome</keyword>
<dbReference type="InterPro" id="IPR036388">
    <property type="entry name" value="WH-like_DNA-bd_sf"/>
</dbReference>
<dbReference type="PANTHER" id="PTHR30126">
    <property type="entry name" value="HTH-TYPE TRANSCRIPTIONAL REGULATOR"/>
    <property type="match status" value="1"/>
</dbReference>
<evidence type="ECO:0000313" key="6">
    <source>
        <dbReference type="EMBL" id="KIL51379.1"/>
    </source>
</evidence>
<dbReference type="STRING" id="135826.KP77_08910"/>
<dbReference type="OrthoDB" id="9785745at2"/>
<name>A0A0C2SBN5_9BACL</name>
<dbReference type="InterPro" id="IPR005119">
    <property type="entry name" value="LysR_subst-bd"/>
</dbReference>
<keyword evidence="3" id="KW-0238">DNA-binding</keyword>
<feature type="domain" description="HTH lysR-type" evidence="5">
    <location>
        <begin position="1"/>
        <end position="57"/>
    </location>
</feature>
<dbReference type="GO" id="GO:0000976">
    <property type="term" value="F:transcription cis-regulatory region binding"/>
    <property type="evidence" value="ECO:0007669"/>
    <property type="project" value="TreeGrafter"/>
</dbReference>
<dbReference type="PRINTS" id="PR00039">
    <property type="entry name" value="HTHLYSR"/>
</dbReference>
<dbReference type="PANTHER" id="PTHR30126:SF39">
    <property type="entry name" value="HTH-TYPE TRANSCRIPTIONAL REGULATOR CYSL"/>
    <property type="match status" value="1"/>
</dbReference>
<dbReference type="Gene3D" id="1.10.10.10">
    <property type="entry name" value="Winged helix-like DNA-binding domain superfamily/Winged helix DNA-binding domain"/>
    <property type="match status" value="1"/>
</dbReference>
<dbReference type="Proteomes" id="UP000031950">
    <property type="component" value="Unassembled WGS sequence"/>
</dbReference>
<dbReference type="FunFam" id="1.10.10.10:FF:000001">
    <property type="entry name" value="LysR family transcriptional regulator"/>
    <property type="match status" value="1"/>
</dbReference>
<dbReference type="PATRIC" id="fig|135826.4.peg.885"/>
<dbReference type="RefSeq" id="WP_041121521.1">
    <property type="nucleotide sequence ID" value="NZ_JXRQ01000015.1"/>
</dbReference>
<comment type="caution">
    <text evidence="6">The sequence shown here is derived from an EMBL/GenBank/DDBJ whole genome shotgun (WGS) entry which is preliminary data.</text>
</comment>
<evidence type="ECO:0000256" key="3">
    <source>
        <dbReference type="ARBA" id="ARBA00023125"/>
    </source>
</evidence>
<protein>
    <submittedName>
        <fullName evidence="6">Transcriptional regulator</fullName>
    </submittedName>
</protein>
<proteinExistence type="inferred from homology"/>
<dbReference type="InterPro" id="IPR036390">
    <property type="entry name" value="WH_DNA-bd_sf"/>
</dbReference>
<evidence type="ECO:0000256" key="2">
    <source>
        <dbReference type="ARBA" id="ARBA00023015"/>
    </source>
</evidence>
<comment type="similarity">
    <text evidence="1">Belongs to the LysR transcriptional regulatory family.</text>
</comment>
<dbReference type="Gene3D" id="3.40.190.10">
    <property type="entry name" value="Periplasmic binding protein-like II"/>
    <property type="match status" value="2"/>
</dbReference>
<dbReference type="GO" id="GO:0003700">
    <property type="term" value="F:DNA-binding transcription factor activity"/>
    <property type="evidence" value="ECO:0007669"/>
    <property type="project" value="InterPro"/>
</dbReference>
<organism evidence="6 7">
    <name type="scientific">Jeotgalibacillus alimentarius</name>
    <dbReference type="NCBI Taxonomy" id="135826"/>
    <lineage>
        <taxon>Bacteria</taxon>
        <taxon>Bacillati</taxon>
        <taxon>Bacillota</taxon>
        <taxon>Bacilli</taxon>
        <taxon>Bacillales</taxon>
        <taxon>Caryophanaceae</taxon>
        <taxon>Jeotgalibacillus</taxon>
    </lineage>
</organism>
<evidence type="ECO:0000256" key="1">
    <source>
        <dbReference type="ARBA" id="ARBA00009437"/>
    </source>
</evidence>
<sequence length="289" mass="31776">MDHQLTVFIAVAECRSFSQAAAQLHMTQSAVSQHIKNFEIQIGATLLERTNKYVRLNQAGKVVYQHALEITGLYGRMQRLVDDLTNHAAGPLKIGASYTFGEYALPPLIARLHQLYPDIEPEVTIGNTAHIVELVKSNQLDIGIVEGQVKAGRTLTIEAFAKDEMVIVGAHDFDVLTSDSDTLARQLWVCREPGSGTREAAEVIFTQLGIAPAQMMTFSSTQAIKQAVESGLGLTLLSTLAIQKEVESGTLKVIRVDGLPYKRAFSTVITSTFQTKALQEFLKLLYEKN</sequence>